<dbReference type="CDD" id="cd08204">
    <property type="entry name" value="ArfGap"/>
    <property type="match status" value="1"/>
</dbReference>
<dbReference type="SMART" id="SM00105">
    <property type="entry name" value="ArfGap"/>
    <property type="match status" value="1"/>
</dbReference>
<keyword evidence="1" id="KW-0862">Zinc</keyword>
<dbReference type="InterPro" id="IPR037278">
    <property type="entry name" value="ARFGAP/RecO"/>
</dbReference>
<keyword evidence="1" id="KW-0479">Metal-binding</keyword>
<proteinExistence type="predicted"/>
<dbReference type="InterPro" id="IPR001164">
    <property type="entry name" value="ArfGAP_dom"/>
</dbReference>
<dbReference type="SUPFAM" id="SSF57863">
    <property type="entry name" value="ArfGap/RecO-like zinc finger"/>
    <property type="match status" value="1"/>
</dbReference>
<dbReference type="PROSITE" id="PS50115">
    <property type="entry name" value="ARFGAP"/>
    <property type="match status" value="1"/>
</dbReference>
<accession>A0A7S2IXJ1</accession>
<sequence length="444" mass="46978">MAMWTSKLGNKFVREEIDRLDRSHHRTLERLRKEPHNAHCAECGDKGVAWASVNLGVFVCLRCADVHRALGTHISKVKGCTGTYLWGPDEVARMLALGNAAAEATYGGAHPEARPPAEATKDERVELCRRKYEQLRWALGGAAPGVAAPASSAGPPGGAALVDSARVGGAMQLRRAWPPRRASSPRPAEPHAEGSAGQSKLGRVPLDLPNFDDIFENLEVAPAPHVAPTLASEPTPAIEPVATSQTASLASCSCRFDDFDPCEALFKAVSAETKVAEAAYSGTQPEARAGVDVTKDEPWAPGGAAPPGAAAAGRAMQLRRAGPPRRALSPRRARPHAVVSEGQSSLGRAPPNFSNFDESFEIFEASPAPFVTSTPAMHAPVAPPPREASPVVVQAPDNGVDDFDAFVALFEPVRSESRAAGFRSFGVEACGTRSSRGPRECSVW</sequence>
<name>A0A7S2IXJ1_9DINO</name>
<feature type="region of interest" description="Disordered" evidence="2">
    <location>
        <begin position="175"/>
        <end position="203"/>
    </location>
</feature>
<organism evidence="4">
    <name type="scientific">Zooxanthella nutricula</name>
    <dbReference type="NCBI Taxonomy" id="1333877"/>
    <lineage>
        <taxon>Eukaryota</taxon>
        <taxon>Sar</taxon>
        <taxon>Alveolata</taxon>
        <taxon>Dinophyceae</taxon>
        <taxon>Peridiniales</taxon>
        <taxon>Peridiniales incertae sedis</taxon>
        <taxon>Zooxanthella</taxon>
    </lineage>
</organism>
<protein>
    <recommendedName>
        <fullName evidence="3">Arf-GAP domain-containing protein</fullName>
    </recommendedName>
</protein>
<dbReference type="PANTHER" id="PTHR45705:SF1">
    <property type="entry name" value="FI20236P1"/>
    <property type="match status" value="1"/>
</dbReference>
<gene>
    <name evidence="4" type="ORF">BRAN1462_LOCUS12878</name>
</gene>
<feature type="domain" description="Arf-GAP" evidence="3">
    <location>
        <begin position="25"/>
        <end position="137"/>
    </location>
</feature>
<feature type="region of interest" description="Disordered" evidence="2">
    <location>
        <begin position="297"/>
        <end position="351"/>
    </location>
</feature>
<dbReference type="PANTHER" id="PTHR45705">
    <property type="entry name" value="FI20236P1"/>
    <property type="match status" value="1"/>
</dbReference>
<dbReference type="GO" id="GO:0005096">
    <property type="term" value="F:GTPase activator activity"/>
    <property type="evidence" value="ECO:0007669"/>
    <property type="project" value="InterPro"/>
</dbReference>
<feature type="compositionally biased region" description="Polar residues" evidence="2">
    <location>
        <begin position="341"/>
        <end position="351"/>
    </location>
</feature>
<dbReference type="GO" id="GO:0008270">
    <property type="term" value="F:zinc ion binding"/>
    <property type="evidence" value="ECO:0007669"/>
    <property type="project" value="UniProtKB-KW"/>
</dbReference>
<dbReference type="AlphaFoldDB" id="A0A7S2IXJ1"/>
<dbReference type="Gene3D" id="1.10.220.150">
    <property type="entry name" value="Arf GTPase activating protein"/>
    <property type="match status" value="1"/>
</dbReference>
<dbReference type="PRINTS" id="PR00405">
    <property type="entry name" value="REVINTRACTNG"/>
</dbReference>
<dbReference type="Pfam" id="PF01412">
    <property type="entry name" value="ArfGap"/>
    <property type="match status" value="1"/>
</dbReference>
<dbReference type="GO" id="GO:0005737">
    <property type="term" value="C:cytoplasm"/>
    <property type="evidence" value="ECO:0007669"/>
    <property type="project" value="TreeGrafter"/>
</dbReference>
<evidence type="ECO:0000313" key="4">
    <source>
        <dbReference type="EMBL" id="CAD9531917.1"/>
    </source>
</evidence>
<dbReference type="InterPro" id="IPR051718">
    <property type="entry name" value="ARF_GTPase-activating"/>
</dbReference>
<reference evidence="4" key="1">
    <citation type="submission" date="2021-01" db="EMBL/GenBank/DDBJ databases">
        <authorList>
            <person name="Corre E."/>
            <person name="Pelletier E."/>
            <person name="Niang G."/>
            <person name="Scheremetjew M."/>
            <person name="Finn R."/>
            <person name="Kale V."/>
            <person name="Holt S."/>
            <person name="Cochrane G."/>
            <person name="Meng A."/>
            <person name="Brown T."/>
            <person name="Cohen L."/>
        </authorList>
    </citation>
    <scope>NUCLEOTIDE SEQUENCE</scope>
    <source>
        <strain evidence="4">RCC3387</strain>
    </source>
</reference>
<evidence type="ECO:0000256" key="1">
    <source>
        <dbReference type="PROSITE-ProRule" id="PRU00288"/>
    </source>
</evidence>
<evidence type="ECO:0000259" key="3">
    <source>
        <dbReference type="PROSITE" id="PS50115"/>
    </source>
</evidence>
<evidence type="ECO:0000256" key="2">
    <source>
        <dbReference type="SAM" id="MobiDB-lite"/>
    </source>
</evidence>
<dbReference type="InterPro" id="IPR038508">
    <property type="entry name" value="ArfGAP_dom_sf"/>
</dbReference>
<dbReference type="EMBL" id="HBGW01020338">
    <property type="protein sequence ID" value="CAD9531917.1"/>
    <property type="molecule type" value="Transcribed_RNA"/>
</dbReference>
<feature type="compositionally biased region" description="Low complexity" evidence="2">
    <location>
        <begin position="299"/>
        <end position="327"/>
    </location>
</feature>
<keyword evidence="1" id="KW-0863">Zinc-finger</keyword>
<feature type="compositionally biased region" description="Low complexity" evidence="2">
    <location>
        <begin position="175"/>
        <end position="186"/>
    </location>
</feature>